<protein>
    <submittedName>
        <fullName evidence="2">Phosphate/phosphite/phosphonate ABC transporter substrate-binding protein</fullName>
    </submittedName>
</protein>
<feature type="region of interest" description="Disordered" evidence="1">
    <location>
        <begin position="48"/>
        <end position="75"/>
    </location>
</feature>
<evidence type="ECO:0000313" key="3">
    <source>
        <dbReference type="Proteomes" id="UP000252985"/>
    </source>
</evidence>
<dbReference type="EMBL" id="CP031148">
    <property type="protein sequence ID" value="AXG09572.1"/>
    <property type="molecule type" value="Genomic_DNA"/>
</dbReference>
<dbReference type="PANTHER" id="PTHR35841:SF1">
    <property type="entry name" value="PHOSPHONATES-BINDING PERIPLASMIC PROTEIN"/>
    <property type="match status" value="1"/>
</dbReference>
<dbReference type="Gene3D" id="3.40.190.10">
    <property type="entry name" value="Periplasmic binding protein-like II"/>
    <property type="match status" value="2"/>
</dbReference>
<evidence type="ECO:0000256" key="1">
    <source>
        <dbReference type="SAM" id="MobiDB-lite"/>
    </source>
</evidence>
<proteinExistence type="predicted"/>
<dbReference type="Proteomes" id="UP000252985">
    <property type="component" value="Chromosome"/>
</dbReference>
<gene>
    <name evidence="2" type="ORF">DU484_06650</name>
</gene>
<dbReference type="PANTHER" id="PTHR35841">
    <property type="entry name" value="PHOSPHONATES-BINDING PERIPLASMIC PROTEIN"/>
    <property type="match status" value="1"/>
</dbReference>
<reference evidence="2 3" key="1">
    <citation type="submission" date="2018-07" db="EMBL/GenBank/DDBJ databases">
        <title>Genome sequences of Haloplanus sp. CBA1112.</title>
        <authorList>
            <person name="Kim Y.B."/>
            <person name="Roh S.W."/>
        </authorList>
    </citation>
    <scope>NUCLEOTIDE SEQUENCE [LARGE SCALE GENOMIC DNA]</scope>
    <source>
        <strain evidence="2 3">CBA1112</strain>
    </source>
</reference>
<evidence type="ECO:0000313" key="2">
    <source>
        <dbReference type="EMBL" id="AXG09572.1"/>
    </source>
</evidence>
<dbReference type="SUPFAM" id="SSF53850">
    <property type="entry name" value="Periplasmic binding protein-like II"/>
    <property type="match status" value="1"/>
</dbReference>
<organism evidence="2 3">
    <name type="scientific">Haloplanus rubicundus</name>
    <dbReference type="NCBI Taxonomy" id="1547898"/>
    <lineage>
        <taxon>Archaea</taxon>
        <taxon>Methanobacteriati</taxon>
        <taxon>Methanobacteriota</taxon>
        <taxon>Stenosarchaea group</taxon>
        <taxon>Halobacteria</taxon>
        <taxon>Halobacteriales</taxon>
        <taxon>Haloferacaceae</taxon>
        <taxon>Haloplanus</taxon>
    </lineage>
</organism>
<feature type="compositionally biased region" description="Gly residues" evidence="1">
    <location>
        <begin position="49"/>
        <end position="60"/>
    </location>
</feature>
<feature type="compositionally biased region" description="Low complexity" evidence="1">
    <location>
        <begin position="61"/>
        <end position="70"/>
    </location>
</feature>
<dbReference type="AlphaFoldDB" id="A0A345EBK0"/>
<sequence>MEFLTCNTAIDGNYKLLMGELDQERPMSRRTRRRVLQSTGIALTAGLAGCSGGSGDGSDGSSGTTVGSSGNDYEPITFLETPAETPGDTEEMWEPFAEYLQSEVDGLELNVEFADNTSAIGQALLNNQAEMTRSDIVLLANPDEIDVVGIVEEGGASVYFSALATLPDSDIEETTDIEGRSIAFADRPSTSGSLYPNYMLSQAGLDTGEAPYGDPVDYDGSWTGSHRNAVQTLINREDIVACGCDIAVLLNHVPEDQWPDRVRERSGRWDGDVGTESPELELVEASTSLPFSPIISRGNWEHPLRSDIEEAIVSINDGTLREPDGDVGNPLTAVTEASIEEYQPVIDVINTLDIDLGQL</sequence>
<dbReference type="Pfam" id="PF12974">
    <property type="entry name" value="Phosphonate-bd"/>
    <property type="match status" value="1"/>
</dbReference>
<name>A0A345EBK0_9EURY</name>
<dbReference type="KEGG" id="haq:DU484_06650"/>
<accession>A0A345EBK0</accession>